<name>A0A2H0VEW3_9BACT</name>
<keyword evidence="5 6" id="KW-0472">Membrane</keyword>
<dbReference type="Proteomes" id="UP000230557">
    <property type="component" value="Unassembled WGS sequence"/>
</dbReference>
<keyword evidence="4 6" id="KW-1133">Transmembrane helix</keyword>
<dbReference type="SUPFAM" id="SSF54523">
    <property type="entry name" value="Pili subunits"/>
    <property type="match status" value="1"/>
</dbReference>
<organism evidence="7 8">
    <name type="scientific">Candidatus Doudnabacteria bacterium CG10_big_fil_rev_8_21_14_0_10_41_10</name>
    <dbReference type="NCBI Taxonomy" id="1974551"/>
    <lineage>
        <taxon>Bacteria</taxon>
        <taxon>Candidatus Doudnaibacteriota</taxon>
    </lineage>
</organism>
<dbReference type="NCBIfam" id="TIGR02532">
    <property type="entry name" value="IV_pilin_GFxxxE"/>
    <property type="match status" value="1"/>
</dbReference>
<comment type="caution">
    <text evidence="7">The sequence shown here is derived from an EMBL/GenBank/DDBJ whole genome shotgun (WGS) entry which is preliminary data.</text>
</comment>
<evidence type="ECO:0000256" key="4">
    <source>
        <dbReference type="ARBA" id="ARBA00022989"/>
    </source>
</evidence>
<evidence type="ECO:0000313" key="7">
    <source>
        <dbReference type="EMBL" id="PIR97621.1"/>
    </source>
</evidence>
<sequence length="156" mass="16785">MKNESGIGNKKKTIVGFTLIELLVVIAIIGLLASIITTSLSNARVKARDTKRVSDINQIRLGMDVYFSFADAYPPASQFVAASTISCGAEQVLRVPVDPLAPTYNYVYSVTGANMTGCSGQTDLRPNYTVSFTLEKTGVLYTMNQDGTVTPPLPDL</sequence>
<evidence type="ECO:0000313" key="8">
    <source>
        <dbReference type="Proteomes" id="UP000230557"/>
    </source>
</evidence>
<keyword evidence="2" id="KW-0488">Methylation</keyword>
<evidence type="ECO:0000256" key="3">
    <source>
        <dbReference type="ARBA" id="ARBA00022692"/>
    </source>
</evidence>
<dbReference type="Pfam" id="PF07963">
    <property type="entry name" value="N_methyl"/>
    <property type="match status" value="1"/>
</dbReference>
<protein>
    <recommendedName>
        <fullName evidence="9">Type II secretion system protein GspG C-terminal domain-containing protein</fullName>
    </recommendedName>
</protein>
<dbReference type="InterPro" id="IPR012902">
    <property type="entry name" value="N_methyl_site"/>
</dbReference>
<evidence type="ECO:0008006" key="9">
    <source>
        <dbReference type="Google" id="ProtNLM"/>
    </source>
</evidence>
<dbReference type="Gene3D" id="3.30.700.10">
    <property type="entry name" value="Glycoprotein, Type 4 Pilin"/>
    <property type="match status" value="1"/>
</dbReference>
<feature type="transmembrane region" description="Helical" evidence="6">
    <location>
        <begin position="12"/>
        <end position="36"/>
    </location>
</feature>
<dbReference type="EMBL" id="PFAJ01000006">
    <property type="protein sequence ID" value="PIR97621.1"/>
    <property type="molecule type" value="Genomic_DNA"/>
</dbReference>
<reference evidence="8" key="1">
    <citation type="submission" date="2017-09" db="EMBL/GenBank/DDBJ databases">
        <title>Depth-based differentiation of microbial function through sediment-hosted aquifers and enrichment of novel symbionts in the deep terrestrial subsurface.</title>
        <authorList>
            <person name="Probst A.J."/>
            <person name="Ladd B."/>
            <person name="Jarett J.K."/>
            <person name="Geller-Mcgrath D.E."/>
            <person name="Sieber C.M.K."/>
            <person name="Emerson J.B."/>
            <person name="Anantharaman K."/>
            <person name="Thomas B.C."/>
            <person name="Malmstrom R."/>
            <person name="Stieglmeier M."/>
            <person name="Klingl A."/>
            <person name="Woyke T."/>
            <person name="Ryan C.M."/>
            <person name="Banfield J.F."/>
        </authorList>
    </citation>
    <scope>NUCLEOTIDE SEQUENCE [LARGE SCALE GENOMIC DNA]</scope>
</reference>
<keyword evidence="3 6" id="KW-0812">Transmembrane</keyword>
<dbReference type="InterPro" id="IPR045584">
    <property type="entry name" value="Pilin-like"/>
</dbReference>
<dbReference type="PANTHER" id="PTHR30093">
    <property type="entry name" value="GENERAL SECRETION PATHWAY PROTEIN G"/>
    <property type="match status" value="1"/>
</dbReference>
<evidence type="ECO:0000256" key="5">
    <source>
        <dbReference type="ARBA" id="ARBA00023136"/>
    </source>
</evidence>
<comment type="subcellular location">
    <subcellularLocation>
        <location evidence="1">Membrane</location>
        <topology evidence="1">Single-pass membrane protein</topology>
    </subcellularLocation>
</comment>
<evidence type="ECO:0000256" key="1">
    <source>
        <dbReference type="ARBA" id="ARBA00004167"/>
    </source>
</evidence>
<accession>A0A2H0VEW3</accession>
<dbReference type="GO" id="GO:0016020">
    <property type="term" value="C:membrane"/>
    <property type="evidence" value="ECO:0007669"/>
    <property type="project" value="UniProtKB-SubCell"/>
</dbReference>
<evidence type="ECO:0000256" key="2">
    <source>
        <dbReference type="ARBA" id="ARBA00022481"/>
    </source>
</evidence>
<proteinExistence type="predicted"/>
<gene>
    <name evidence="7" type="ORF">COT91_00515</name>
</gene>
<dbReference type="PANTHER" id="PTHR30093:SF44">
    <property type="entry name" value="TYPE II SECRETION SYSTEM CORE PROTEIN G"/>
    <property type="match status" value="1"/>
</dbReference>
<evidence type="ECO:0000256" key="6">
    <source>
        <dbReference type="SAM" id="Phobius"/>
    </source>
</evidence>
<dbReference type="AlphaFoldDB" id="A0A2H0VEW3"/>